<feature type="compositionally biased region" description="Acidic residues" evidence="1">
    <location>
        <begin position="267"/>
        <end position="281"/>
    </location>
</feature>
<evidence type="ECO:0000256" key="2">
    <source>
        <dbReference type="SAM" id="Phobius"/>
    </source>
</evidence>
<protein>
    <submittedName>
        <fullName evidence="4">UPF0481 protein At3g47200-like</fullName>
    </submittedName>
</protein>
<accession>A0A6P8BNV7</accession>
<dbReference type="Pfam" id="PF03140">
    <property type="entry name" value="DUF247"/>
    <property type="match status" value="1"/>
</dbReference>
<dbReference type="GeneID" id="116187459"/>
<feature type="transmembrane region" description="Helical" evidence="2">
    <location>
        <begin position="493"/>
        <end position="517"/>
    </location>
</feature>
<dbReference type="PANTHER" id="PTHR31170">
    <property type="entry name" value="BNAC04G53230D PROTEIN"/>
    <property type="match status" value="1"/>
</dbReference>
<gene>
    <name evidence="4" type="primary">LOC116187459</name>
</gene>
<feature type="region of interest" description="Disordered" evidence="1">
    <location>
        <begin position="246"/>
        <end position="281"/>
    </location>
</feature>
<dbReference type="OrthoDB" id="672127at2759"/>
<dbReference type="RefSeq" id="XP_031372014.1">
    <property type="nucleotide sequence ID" value="XM_031516154.1"/>
</dbReference>
<sequence length="518" mass="59783">MYTENERRLEGKKMSDPQALYFYNDNCKEAQKDAKELSETEENGEEQQLFVKDSADDVDDHIPDIENPHIPLLTSVRKKLDRWPPLSSAHSIYKVPKQLLVKNPSAYTPRVISIGPIHHGREGLEAMEEYKQRFFADFLQRTQLSLEDYVVFIKEREGKLRSCYADTIHLESDELVEIVMVDAAFIVLLLVKHAENEEQECCRIFKRPCHLMNITEDMLLLENQPPLFILDDLFNFAKIEINCSSEDEGNEGEKGEEEEEAKGGGEEGSEEEEEEEDDEDDDEYSFIELACEFINFRQDLGVKEYDLKKVQNCKMEHFLDCLRVCHLSSKEDLPVKKEQENLCTPTITELHRARVRFVKSSSTHLLDIEFKNGVLSIPHMFMGDSAETIYRNLLAFEQCHYSDDSRFTDYVCLMDELINSPKDIDLLVEYGIIENTLGDSVQAASVFNSLGQGLSISDEFCFPHLCEQLQTYYKEPWHKWKATLRQDYFNNPWAGISVIAAVTLLVLTVIQTVFSIIS</sequence>
<dbReference type="InterPro" id="IPR004158">
    <property type="entry name" value="DUF247_pln"/>
</dbReference>
<name>A0A6P8BNV7_PUNGR</name>
<keyword evidence="3" id="KW-1185">Reference proteome</keyword>
<organism evidence="3 4">
    <name type="scientific">Punica granatum</name>
    <name type="common">Pomegranate</name>
    <dbReference type="NCBI Taxonomy" id="22663"/>
    <lineage>
        <taxon>Eukaryota</taxon>
        <taxon>Viridiplantae</taxon>
        <taxon>Streptophyta</taxon>
        <taxon>Embryophyta</taxon>
        <taxon>Tracheophyta</taxon>
        <taxon>Spermatophyta</taxon>
        <taxon>Magnoliopsida</taxon>
        <taxon>eudicotyledons</taxon>
        <taxon>Gunneridae</taxon>
        <taxon>Pentapetalae</taxon>
        <taxon>rosids</taxon>
        <taxon>malvids</taxon>
        <taxon>Myrtales</taxon>
        <taxon>Lythraceae</taxon>
        <taxon>Punica</taxon>
    </lineage>
</organism>
<feature type="compositionally biased region" description="Acidic residues" evidence="1">
    <location>
        <begin position="246"/>
        <end position="260"/>
    </location>
</feature>
<keyword evidence="2" id="KW-0472">Membrane</keyword>
<reference evidence="4" key="2">
    <citation type="submission" date="2025-08" db="UniProtKB">
        <authorList>
            <consortium name="RefSeq"/>
        </authorList>
    </citation>
    <scope>IDENTIFICATION</scope>
    <source>
        <tissue evidence="4">Leaf</tissue>
    </source>
</reference>
<evidence type="ECO:0000313" key="3">
    <source>
        <dbReference type="Proteomes" id="UP000515151"/>
    </source>
</evidence>
<keyword evidence="2" id="KW-0812">Transmembrane</keyword>
<dbReference type="Proteomes" id="UP000515151">
    <property type="component" value="Chromosome 8"/>
</dbReference>
<reference evidence="3" key="1">
    <citation type="journal article" date="2020" name="Plant Biotechnol. J.">
        <title>The pomegranate (Punica granatum L.) draft genome dissects genetic divergence between soft- and hard-seeded cultivars.</title>
        <authorList>
            <person name="Luo X."/>
            <person name="Li H."/>
            <person name="Wu Z."/>
            <person name="Yao W."/>
            <person name="Zhao P."/>
            <person name="Cao D."/>
            <person name="Yu H."/>
            <person name="Li K."/>
            <person name="Poudel K."/>
            <person name="Zhao D."/>
            <person name="Zhang F."/>
            <person name="Xia X."/>
            <person name="Chen L."/>
            <person name="Wang Q."/>
            <person name="Jing D."/>
            <person name="Cao S."/>
        </authorList>
    </citation>
    <scope>NUCLEOTIDE SEQUENCE [LARGE SCALE GENOMIC DNA]</scope>
    <source>
        <strain evidence="3">cv. Tunisia</strain>
    </source>
</reference>
<keyword evidence="2" id="KW-1133">Transmembrane helix</keyword>
<evidence type="ECO:0000313" key="4">
    <source>
        <dbReference type="RefSeq" id="XP_031372014.1"/>
    </source>
</evidence>
<dbReference type="AlphaFoldDB" id="A0A6P8BNV7"/>
<proteinExistence type="predicted"/>
<evidence type="ECO:0000256" key="1">
    <source>
        <dbReference type="SAM" id="MobiDB-lite"/>
    </source>
</evidence>
<dbReference type="PANTHER" id="PTHR31170:SF25">
    <property type="entry name" value="BNAA09G04570D PROTEIN"/>
    <property type="match status" value="1"/>
</dbReference>